<keyword evidence="3" id="KW-1185">Reference proteome</keyword>
<name>A0A7K1UJ17_9MICC</name>
<evidence type="ECO:0000256" key="1">
    <source>
        <dbReference type="SAM" id="MobiDB-lite"/>
    </source>
</evidence>
<dbReference type="InterPro" id="IPR005624">
    <property type="entry name" value="PduO/GlcC-like"/>
</dbReference>
<evidence type="ECO:0000313" key="3">
    <source>
        <dbReference type="Proteomes" id="UP000460157"/>
    </source>
</evidence>
<dbReference type="SUPFAM" id="SSF143744">
    <property type="entry name" value="GlcG-like"/>
    <property type="match status" value="1"/>
</dbReference>
<dbReference type="InterPro" id="IPR038084">
    <property type="entry name" value="PduO/GlcC-like_sf"/>
</dbReference>
<dbReference type="PANTHER" id="PTHR34309:SF10">
    <property type="entry name" value="SLR1406 PROTEIN"/>
    <property type="match status" value="1"/>
</dbReference>
<dbReference type="Gene3D" id="3.30.450.150">
    <property type="entry name" value="Haem-degrading domain"/>
    <property type="match status" value="1"/>
</dbReference>
<dbReference type="Pfam" id="PF03928">
    <property type="entry name" value="HbpS-like"/>
    <property type="match status" value="1"/>
</dbReference>
<sequence length="143" mass="14264">MTVSVYTNIPAITYTKAAEAVQHSIEIGAERGLKLCATVVDPALGLVAYGRADGMTPHSVETSRRKANTAASTRKPSAAVNPELATAMENGTGGVLTRIPGGVPIVFDGVLVGGLGVAGGPPAQDAKVAAAVLEALGADTLGD</sequence>
<protein>
    <recommendedName>
        <fullName evidence="4">Heme-binding protein</fullName>
    </recommendedName>
</protein>
<dbReference type="InterPro" id="IPR052517">
    <property type="entry name" value="GlcG_carb_metab_protein"/>
</dbReference>
<dbReference type="PANTHER" id="PTHR34309">
    <property type="entry name" value="SLR1406 PROTEIN"/>
    <property type="match status" value="1"/>
</dbReference>
<comment type="caution">
    <text evidence="2">The sequence shown here is derived from an EMBL/GenBank/DDBJ whole genome shotgun (WGS) entry which is preliminary data.</text>
</comment>
<dbReference type="EMBL" id="WRPM01000064">
    <property type="protein sequence ID" value="MVT26459.1"/>
    <property type="molecule type" value="Genomic_DNA"/>
</dbReference>
<evidence type="ECO:0008006" key="4">
    <source>
        <dbReference type="Google" id="ProtNLM"/>
    </source>
</evidence>
<gene>
    <name evidence="2" type="ORF">GNZ21_08850</name>
</gene>
<evidence type="ECO:0000313" key="2">
    <source>
        <dbReference type="EMBL" id="MVT26459.1"/>
    </source>
</evidence>
<dbReference type="AlphaFoldDB" id="A0A7K1UJ17"/>
<reference evidence="2 3" key="1">
    <citation type="submission" date="2019-12" db="EMBL/GenBank/DDBJ databases">
        <title>Nesterenkonia muleiensis sp. nov., a novel actinobacterium isolated from sap of Populus euphratica.</title>
        <authorList>
            <person name="Wang R."/>
        </authorList>
    </citation>
    <scope>NUCLEOTIDE SEQUENCE [LARGE SCALE GENOMIC DNA]</scope>
    <source>
        <strain evidence="2 3">F10</strain>
    </source>
</reference>
<accession>A0A7K1UJ17</accession>
<feature type="region of interest" description="Disordered" evidence="1">
    <location>
        <begin position="55"/>
        <end position="78"/>
    </location>
</feature>
<dbReference type="Proteomes" id="UP000460157">
    <property type="component" value="Unassembled WGS sequence"/>
</dbReference>
<proteinExistence type="predicted"/>
<organism evidence="2 3">
    <name type="scientific">Nesterenkonia alkaliphila</name>
    <dbReference type="NCBI Taxonomy" id="1463631"/>
    <lineage>
        <taxon>Bacteria</taxon>
        <taxon>Bacillati</taxon>
        <taxon>Actinomycetota</taxon>
        <taxon>Actinomycetes</taxon>
        <taxon>Micrococcales</taxon>
        <taxon>Micrococcaceae</taxon>
        <taxon>Nesterenkonia</taxon>
    </lineage>
</organism>